<dbReference type="Gene3D" id="3.40.50.80">
    <property type="entry name" value="Nucleotide-binding domain of ferredoxin-NADP reductase (FNR) module"/>
    <property type="match status" value="1"/>
</dbReference>
<keyword evidence="4" id="KW-0479">Metal-binding</keyword>
<sequence length="425" mass="46710">MMMRDQATFQLNPEPGSNLETLSRETSGHEASSRVTQPRFWETLPARWNSDTDDTLVCCQVRQETHDVKSFFFRAPSERAFVFEPGQFITLELEIDGEAVNRCYTISSPPTRPHTISITVKRVPGGKVSNWLHDNLHAGTQVRVLGPSGEFTCARHPARKLLFLSAGSGVTPLMSMSRAHYELGEDSDIVFVHSARTPDDIIFARELDLIASNQANFRTAFVCERLGARTNWPGVTGFLTLPLLKLIAPDFLDREIFTCGPAPYMQAVRNLLAEGGFDRSHYHEESFSFETISEVAAQLTTAHVADALLAPTVTAESFAETREQAAGFTPAQVPLETETKFKVSFAKSNREIECGSGQHVLDAAKKAGVRLAASCTQGMCGTCKVKLVSGEVAMKHAGGIRQREIDQGMVLLCCSKPLSDLVVDK</sequence>
<evidence type="ECO:0000313" key="13">
    <source>
        <dbReference type="EMBL" id="CAE6951407.1"/>
    </source>
</evidence>
<evidence type="ECO:0000256" key="5">
    <source>
        <dbReference type="ARBA" id="ARBA00022827"/>
    </source>
</evidence>
<comment type="cofactor">
    <cofactor evidence="1">
        <name>FAD</name>
        <dbReference type="ChEBI" id="CHEBI:57692"/>
    </cofactor>
</comment>
<dbReference type="InterPro" id="IPR008333">
    <property type="entry name" value="Cbr1-like_FAD-bd_dom"/>
</dbReference>
<gene>
    <name evidence="13" type="primary">kshB_2</name>
    <name evidence="13" type="ORF">R70211_06289</name>
</gene>
<dbReference type="InterPro" id="IPR001041">
    <property type="entry name" value="2Fe-2S_ferredoxin-type"/>
</dbReference>
<dbReference type="PANTHER" id="PTHR47354:SF6">
    <property type="entry name" value="NADH OXIDOREDUCTASE HCR"/>
    <property type="match status" value="1"/>
</dbReference>
<dbReference type="CDD" id="cd06215">
    <property type="entry name" value="FNR_iron_sulfur_binding_1"/>
    <property type="match status" value="1"/>
</dbReference>
<dbReference type="InterPro" id="IPR017938">
    <property type="entry name" value="Riboflavin_synthase-like_b-brl"/>
</dbReference>
<name>A0A9N8NAJ9_9BURK</name>
<dbReference type="GO" id="GO:0046872">
    <property type="term" value="F:metal ion binding"/>
    <property type="evidence" value="ECO:0007669"/>
    <property type="project" value="UniProtKB-KW"/>
</dbReference>
<dbReference type="InterPro" id="IPR039261">
    <property type="entry name" value="FNR_nucleotide-bd"/>
</dbReference>
<dbReference type="GO" id="GO:0036200">
    <property type="term" value="F:3-ketosteroid 9-alpha-monooxygenase activity"/>
    <property type="evidence" value="ECO:0007669"/>
    <property type="project" value="UniProtKB-EC"/>
</dbReference>
<accession>A0A9N8NAJ9</accession>
<dbReference type="InterPro" id="IPR001433">
    <property type="entry name" value="OxRdtase_FAD/NAD-bd"/>
</dbReference>
<feature type="compositionally biased region" description="Basic and acidic residues" evidence="10">
    <location>
        <begin position="22"/>
        <end position="32"/>
    </location>
</feature>
<comment type="similarity">
    <text evidence="9">In the N-terminal section; belongs to the FAD-binding oxidoreductase type 6 family.</text>
</comment>
<dbReference type="Gene3D" id="3.10.20.30">
    <property type="match status" value="1"/>
</dbReference>
<feature type="domain" description="FAD-binding FR-type" evidence="12">
    <location>
        <begin position="51"/>
        <end position="154"/>
    </location>
</feature>
<evidence type="ECO:0000259" key="12">
    <source>
        <dbReference type="PROSITE" id="PS51384"/>
    </source>
</evidence>
<evidence type="ECO:0000256" key="7">
    <source>
        <dbReference type="ARBA" id="ARBA00023004"/>
    </source>
</evidence>
<dbReference type="InterPro" id="IPR006058">
    <property type="entry name" value="2Fe2S_fd_BS"/>
</dbReference>
<evidence type="ECO:0000256" key="10">
    <source>
        <dbReference type="SAM" id="MobiDB-lite"/>
    </source>
</evidence>
<protein>
    <submittedName>
        <fullName evidence="13">3-ketosteroid-9-alpha-monooxygenase, ferredoxin reductase component</fullName>
        <ecNumber evidence="13">1.14.15.30</ecNumber>
    </submittedName>
</protein>
<dbReference type="Pfam" id="PF00175">
    <property type="entry name" value="NAD_binding_1"/>
    <property type="match status" value="1"/>
</dbReference>
<feature type="domain" description="2Fe-2S ferredoxin-type" evidence="11">
    <location>
        <begin position="341"/>
        <end position="425"/>
    </location>
</feature>
<dbReference type="PANTHER" id="PTHR47354">
    <property type="entry name" value="NADH OXIDOREDUCTASE HCR"/>
    <property type="match status" value="1"/>
</dbReference>
<proteinExistence type="inferred from homology"/>
<feature type="region of interest" description="Disordered" evidence="10">
    <location>
        <begin position="1"/>
        <end position="35"/>
    </location>
</feature>
<evidence type="ECO:0000256" key="3">
    <source>
        <dbReference type="ARBA" id="ARBA00022714"/>
    </source>
</evidence>
<evidence type="ECO:0000313" key="14">
    <source>
        <dbReference type="Proteomes" id="UP000675121"/>
    </source>
</evidence>
<comment type="caution">
    <text evidence="13">The sequence shown here is derived from an EMBL/GenBank/DDBJ whole genome shotgun (WGS) entry which is preliminary data.</text>
</comment>
<dbReference type="Pfam" id="PF00111">
    <property type="entry name" value="Fer2"/>
    <property type="match status" value="1"/>
</dbReference>
<evidence type="ECO:0000256" key="2">
    <source>
        <dbReference type="ARBA" id="ARBA00022630"/>
    </source>
</evidence>
<dbReference type="SUPFAM" id="SSF54292">
    <property type="entry name" value="2Fe-2S ferredoxin-like"/>
    <property type="match status" value="1"/>
</dbReference>
<dbReference type="InterPro" id="IPR036010">
    <property type="entry name" value="2Fe-2S_ferredoxin-like_sf"/>
</dbReference>
<keyword evidence="6 13" id="KW-0560">Oxidoreductase</keyword>
<dbReference type="InterPro" id="IPR050415">
    <property type="entry name" value="MRET"/>
</dbReference>
<dbReference type="PRINTS" id="PR00406">
    <property type="entry name" value="CYTB5RDTASE"/>
</dbReference>
<evidence type="ECO:0000256" key="9">
    <source>
        <dbReference type="ARBA" id="ARBA00061434"/>
    </source>
</evidence>
<evidence type="ECO:0000256" key="6">
    <source>
        <dbReference type="ARBA" id="ARBA00023002"/>
    </source>
</evidence>
<keyword evidence="14" id="KW-1185">Reference proteome</keyword>
<keyword evidence="3" id="KW-0001">2Fe-2S</keyword>
<dbReference type="CDD" id="cd00207">
    <property type="entry name" value="fer2"/>
    <property type="match status" value="1"/>
</dbReference>
<keyword evidence="8" id="KW-0411">Iron-sulfur</keyword>
<reference evidence="13" key="1">
    <citation type="submission" date="2021-02" db="EMBL/GenBank/DDBJ databases">
        <authorList>
            <person name="Vanwijnsberghe S."/>
        </authorList>
    </citation>
    <scope>NUCLEOTIDE SEQUENCE</scope>
    <source>
        <strain evidence="13">R-70211</strain>
    </source>
</reference>
<keyword evidence="5" id="KW-0274">FAD</keyword>
<dbReference type="Proteomes" id="UP000675121">
    <property type="component" value="Unassembled WGS sequence"/>
</dbReference>
<organism evidence="13 14">
    <name type="scientific">Paraburkholderia domus</name>
    <dbReference type="NCBI Taxonomy" id="2793075"/>
    <lineage>
        <taxon>Bacteria</taxon>
        <taxon>Pseudomonadati</taxon>
        <taxon>Pseudomonadota</taxon>
        <taxon>Betaproteobacteria</taxon>
        <taxon>Burkholderiales</taxon>
        <taxon>Burkholderiaceae</taxon>
        <taxon>Paraburkholderia</taxon>
    </lineage>
</organism>
<evidence type="ECO:0000256" key="4">
    <source>
        <dbReference type="ARBA" id="ARBA00022723"/>
    </source>
</evidence>
<dbReference type="SUPFAM" id="SSF63380">
    <property type="entry name" value="Riboflavin synthase domain-like"/>
    <property type="match status" value="1"/>
</dbReference>
<dbReference type="Gene3D" id="2.40.30.10">
    <property type="entry name" value="Translation factors"/>
    <property type="match status" value="1"/>
</dbReference>
<dbReference type="PROSITE" id="PS51085">
    <property type="entry name" value="2FE2S_FER_2"/>
    <property type="match status" value="1"/>
</dbReference>
<dbReference type="PROSITE" id="PS00197">
    <property type="entry name" value="2FE2S_FER_1"/>
    <property type="match status" value="1"/>
</dbReference>
<keyword evidence="2" id="KW-0285">Flavoprotein</keyword>
<dbReference type="GO" id="GO:0051537">
    <property type="term" value="F:2 iron, 2 sulfur cluster binding"/>
    <property type="evidence" value="ECO:0007669"/>
    <property type="project" value="UniProtKB-KW"/>
</dbReference>
<keyword evidence="7" id="KW-0408">Iron</keyword>
<evidence type="ECO:0000256" key="1">
    <source>
        <dbReference type="ARBA" id="ARBA00001974"/>
    </source>
</evidence>
<evidence type="ECO:0000256" key="8">
    <source>
        <dbReference type="ARBA" id="ARBA00023014"/>
    </source>
</evidence>
<dbReference type="PROSITE" id="PS51384">
    <property type="entry name" value="FAD_FR"/>
    <property type="match status" value="1"/>
</dbReference>
<dbReference type="EMBL" id="CAJNAS010000023">
    <property type="protein sequence ID" value="CAE6951407.1"/>
    <property type="molecule type" value="Genomic_DNA"/>
</dbReference>
<dbReference type="SUPFAM" id="SSF52343">
    <property type="entry name" value="Ferredoxin reductase-like, C-terminal NADP-linked domain"/>
    <property type="match status" value="1"/>
</dbReference>
<dbReference type="InterPro" id="IPR012675">
    <property type="entry name" value="Beta-grasp_dom_sf"/>
</dbReference>
<dbReference type="Pfam" id="PF00970">
    <property type="entry name" value="FAD_binding_6"/>
    <property type="match status" value="1"/>
</dbReference>
<dbReference type="InterPro" id="IPR017927">
    <property type="entry name" value="FAD-bd_FR_type"/>
</dbReference>
<evidence type="ECO:0000259" key="11">
    <source>
        <dbReference type="PROSITE" id="PS51085"/>
    </source>
</evidence>
<dbReference type="EC" id="1.14.15.30" evidence="13"/>
<dbReference type="AlphaFoldDB" id="A0A9N8NAJ9"/>